<keyword evidence="6" id="KW-1185">Reference proteome</keyword>
<sequence length="379" mass="41623">MKFNTKLIHGGISEDQATGAVSIPVYRTSTFHQHKLGAESKWEYGRTGNPTRNALEQLIADIEGGKYGFAFASGSAAIHAVFSLFSNGDHIIVGNDVYGGTFRLINKVLKRFGLEFTVVDTRDQQAIEDAIKENTKAIYLETPTNPLLKISDISEIARIAHMNNFKVIVDNTFATPYNQNPLTLGADIVLHSATKYLGGHSDVVAGLVATADDELADELFFLQNSIGSVLGPDDSWLLMRGIKTLGVRMRVHQENAQIIFDYLKNNKKVGQVYYPGDPDGEGYEIAKDQMHGFGAIISFELKDGLDPKTFVENLQLVDLAESLGGIESLIEVPAVMTHSAIPRDIRLKNGIKDELIRLSVGVEDPEDLLDDLKQTFASI</sequence>
<dbReference type="InterPro" id="IPR015422">
    <property type="entry name" value="PyrdxlP-dep_Trfase_small"/>
</dbReference>
<evidence type="ECO:0000313" key="5">
    <source>
        <dbReference type="EMBL" id="MFD1417599.1"/>
    </source>
</evidence>
<evidence type="ECO:0000313" key="6">
    <source>
        <dbReference type="Proteomes" id="UP001597251"/>
    </source>
</evidence>
<protein>
    <submittedName>
        <fullName evidence="5">Trans-sulfuration enzyme family protein</fullName>
    </submittedName>
</protein>
<evidence type="ECO:0000256" key="4">
    <source>
        <dbReference type="RuleBase" id="RU362118"/>
    </source>
</evidence>
<dbReference type="PANTHER" id="PTHR11808">
    <property type="entry name" value="TRANS-SULFURATION ENZYME FAMILY MEMBER"/>
    <property type="match status" value="1"/>
</dbReference>
<dbReference type="Pfam" id="PF01053">
    <property type="entry name" value="Cys_Met_Meta_PP"/>
    <property type="match status" value="1"/>
</dbReference>
<comment type="caution">
    <text evidence="5">The sequence shown here is derived from an EMBL/GenBank/DDBJ whole genome shotgun (WGS) entry which is preliminary data.</text>
</comment>
<name>A0ABW4BUE5_9LACO</name>
<dbReference type="InterPro" id="IPR000277">
    <property type="entry name" value="Cys/Met-Metab_PyrdxlP-dep_enz"/>
</dbReference>
<keyword evidence="3 4" id="KW-0663">Pyridoxal phosphate</keyword>
<dbReference type="SUPFAM" id="SSF53383">
    <property type="entry name" value="PLP-dependent transferases"/>
    <property type="match status" value="1"/>
</dbReference>
<dbReference type="RefSeq" id="WP_125674630.1">
    <property type="nucleotide sequence ID" value="NZ_JBHTOI010000005.1"/>
</dbReference>
<comment type="cofactor">
    <cofactor evidence="1 4">
        <name>pyridoxal 5'-phosphate</name>
        <dbReference type="ChEBI" id="CHEBI:597326"/>
    </cofactor>
</comment>
<dbReference type="EMBL" id="JBHTOI010000005">
    <property type="protein sequence ID" value="MFD1417599.1"/>
    <property type="molecule type" value="Genomic_DNA"/>
</dbReference>
<gene>
    <name evidence="5" type="ORF">ACFQ42_02335</name>
</gene>
<evidence type="ECO:0000256" key="2">
    <source>
        <dbReference type="ARBA" id="ARBA00009077"/>
    </source>
</evidence>
<dbReference type="Proteomes" id="UP001597251">
    <property type="component" value="Unassembled WGS sequence"/>
</dbReference>
<dbReference type="PIRSF" id="PIRSF001434">
    <property type="entry name" value="CGS"/>
    <property type="match status" value="1"/>
</dbReference>
<accession>A0ABW4BUE5</accession>
<organism evidence="5 6">
    <name type="scientific">Companilactobacillus keshanensis</name>
    <dbReference type="NCBI Taxonomy" id="2486003"/>
    <lineage>
        <taxon>Bacteria</taxon>
        <taxon>Bacillati</taxon>
        <taxon>Bacillota</taxon>
        <taxon>Bacilli</taxon>
        <taxon>Lactobacillales</taxon>
        <taxon>Lactobacillaceae</taxon>
        <taxon>Companilactobacillus</taxon>
    </lineage>
</organism>
<evidence type="ECO:0000256" key="1">
    <source>
        <dbReference type="ARBA" id="ARBA00001933"/>
    </source>
</evidence>
<dbReference type="PANTHER" id="PTHR11808:SF15">
    <property type="entry name" value="CYSTATHIONINE GAMMA-LYASE"/>
    <property type="match status" value="1"/>
</dbReference>
<dbReference type="InterPro" id="IPR054542">
    <property type="entry name" value="Cys_met_metab_PP"/>
</dbReference>
<evidence type="ECO:0000256" key="3">
    <source>
        <dbReference type="ARBA" id="ARBA00022898"/>
    </source>
</evidence>
<reference evidence="6" key="1">
    <citation type="journal article" date="2019" name="Int. J. Syst. Evol. Microbiol.">
        <title>The Global Catalogue of Microorganisms (GCM) 10K type strain sequencing project: providing services to taxonomists for standard genome sequencing and annotation.</title>
        <authorList>
            <consortium name="The Broad Institute Genomics Platform"/>
            <consortium name="The Broad Institute Genome Sequencing Center for Infectious Disease"/>
            <person name="Wu L."/>
            <person name="Ma J."/>
        </authorList>
    </citation>
    <scope>NUCLEOTIDE SEQUENCE [LARGE SCALE GENOMIC DNA]</scope>
    <source>
        <strain evidence="6">CCM 8936</strain>
    </source>
</reference>
<comment type="similarity">
    <text evidence="2 4">Belongs to the trans-sulfuration enzymes family.</text>
</comment>
<dbReference type="CDD" id="cd00614">
    <property type="entry name" value="CGS_like"/>
    <property type="match status" value="1"/>
</dbReference>
<dbReference type="PROSITE" id="PS00868">
    <property type="entry name" value="CYS_MET_METAB_PP"/>
    <property type="match status" value="1"/>
</dbReference>
<proteinExistence type="inferred from homology"/>
<dbReference type="InterPro" id="IPR015421">
    <property type="entry name" value="PyrdxlP-dep_Trfase_major"/>
</dbReference>
<dbReference type="InterPro" id="IPR015424">
    <property type="entry name" value="PyrdxlP-dep_Trfase"/>
</dbReference>
<dbReference type="Gene3D" id="3.40.640.10">
    <property type="entry name" value="Type I PLP-dependent aspartate aminotransferase-like (Major domain)"/>
    <property type="match status" value="1"/>
</dbReference>
<dbReference type="Gene3D" id="3.90.1150.10">
    <property type="entry name" value="Aspartate Aminotransferase, domain 1"/>
    <property type="match status" value="1"/>
</dbReference>